<keyword evidence="3 5" id="KW-1133">Transmembrane helix</keyword>
<feature type="transmembrane region" description="Helical" evidence="5">
    <location>
        <begin position="208"/>
        <end position="230"/>
    </location>
</feature>
<keyword evidence="4 5" id="KW-0472">Membrane</keyword>
<comment type="function">
    <text evidence="6">Part of the binding-protein-dependent transport system for phosphate; probably responsible for the translocation of the substrate across the membrane.</text>
</comment>
<feature type="transmembrane region" description="Helical" evidence="5">
    <location>
        <begin position="115"/>
        <end position="136"/>
    </location>
</feature>
<name>A0ABW4R7T6_9RHOB</name>
<evidence type="ECO:0000256" key="2">
    <source>
        <dbReference type="ARBA" id="ARBA00022692"/>
    </source>
</evidence>
<dbReference type="Gene3D" id="1.10.3720.10">
    <property type="entry name" value="MetI-like"/>
    <property type="match status" value="1"/>
</dbReference>
<keyword evidence="2 5" id="KW-0812">Transmembrane</keyword>
<evidence type="ECO:0000259" key="7">
    <source>
        <dbReference type="PROSITE" id="PS50928"/>
    </source>
</evidence>
<comment type="caution">
    <text evidence="6">Lacks conserved residue(s) required for the propagation of feature annotation.</text>
</comment>
<keyword evidence="5" id="KW-0813">Transport</keyword>
<reference evidence="9" key="1">
    <citation type="journal article" date="2019" name="Int. J. Syst. Evol. Microbiol.">
        <title>The Global Catalogue of Microorganisms (GCM) 10K type strain sequencing project: providing services to taxonomists for standard genome sequencing and annotation.</title>
        <authorList>
            <consortium name="The Broad Institute Genomics Platform"/>
            <consortium name="The Broad Institute Genome Sequencing Center for Infectious Disease"/>
            <person name="Wu L."/>
            <person name="Ma J."/>
        </authorList>
    </citation>
    <scope>NUCLEOTIDE SEQUENCE [LARGE SCALE GENOMIC DNA]</scope>
    <source>
        <strain evidence="9">CCUG 56029</strain>
    </source>
</reference>
<feature type="transmembrane region" description="Helical" evidence="5">
    <location>
        <begin position="171"/>
        <end position="196"/>
    </location>
</feature>
<dbReference type="Pfam" id="PF12501">
    <property type="entry name" value="DUF3708"/>
    <property type="match status" value="1"/>
</dbReference>
<feature type="domain" description="ABC transmembrane type-1" evidence="7">
    <location>
        <begin position="172"/>
        <end position="389"/>
    </location>
</feature>
<comment type="subcellular location">
    <subcellularLocation>
        <location evidence="6">Cell inner membrane</location>
        <topology evidence="6">Multi-pass membrane protein</topology>
    </subcellularLocation>
    <subcellularLocation>
        <location evidence="1 5">Cell membrane</location>
        <topology evidence="1 5">Multi-pass membrane protein</topology>
    </subcellularLocation>
</comment>
<dbReference type="NCBIfam" id="TIGR02138">
    <property type="entry name" value="phosphate_pstC"/>
    <property type="match status" value="1"/>
</dbReference>
<dbReference type="PANTHER" id="PTHR42727:SF1">
    <property type="entry name" value="PHOSPHATE TRANSPORT SYSTEM PERMEASE"/>
    <property type="match status" value="1"/>
</dbReference>
<feature type="transmembrane region" description="Helical" evidence="5">
    <location>
        <begin position="250"/>
        <end position="268"/>
    </location>
</feature>
<feature type="transmembrane region" description="Helical" evidence="5">
    <location>
        <begin position="6"/>
        <end position="29"/>
    </location>
</feature>
<comment type="caution">
    <text evidence="8">The sequence shown here is derived from an EMBL/GenBank/DDBJ whole genome shotgun (WGS) entry which is preliminary data.</text>
</comment>
<dbReference type="EMBL" id="JBHUEN010000021">
    <property type="protein sequence ID" value="MFD1881719.1"/>
    <property type="molecule type" value="Genomic_DNA"/>
</dbReference>
<feature type="transmembrane region" description="Helical" evidence="5">
    <location>
        <begin position="41"/>
        <end position="62"/>
    </location>
</feature>
<accession>A0ABW4R7T6</accession>
<dbReference type="Proteomes" id="UP001597213">
    <property type="component" value="Unassembled WGS sequence"/>
</dbReference>
<proteinExistence type="inferred from homology"/>
<dbReference type="CDD" id="cd06261">
    <property type="entry name" value="TM_PBP2"/>
    <property type="match status" value="1"/>
</dbReference>
<evidence type="ECO:0000256" key="6">
    <source>
        <dbReference type="RuleBase" id="RU363054"/>
    </source>
</evidence>
<feature type="transmembrane region" description="Helical" evidence="5">
    <location>
        <begin position="301"/>
        <end position="322"/>
    </location>
</feature>
<evidence type="ECO:0000313" key="8">
    <source>
        <dbReference type="EMBL" id="MFD1881719.1"/>
    </source>
</evidence>
<feature type="transmembrane region" description="Helical" evidence="5">
    <location>
        <begin position="74"/>
        <end position="95"/>
    </location>
</feature>
<dbReference type="SUPFAM" id="SSF161098">
    <property type="entry name" value="MetI-like"/>
    <property type="match status" value="1"/>
</dbReference>
<evidence type="ECO:0000256" key="5">
    <source>
        <dbReference type="RuleBase" id="RU363032"/>
    </source>
</evidence>
<evidence type="ECO:0000313" key="9">
    <source>
        <dbReference type="Proteomes" id="UP001597213"/>
    </source>
</evidence>
<dbReference type="Pfam" id="PF00528">
    <property type="entry name" value="BPD_transp_1"/>
    <property type="match status" value="1"/>
</dbReference>
<keyword evidence="6" id="KW-0592">Phosphate transport</keyword>
<evidence type="ECO:0000256" key="3">
    <source>
        <dbReference type="ARBA" id="ARBA00022989"/>
    </source>
</evidence>
<dbReference type="InterPro" id="IPR000515">
    <property type="entry name" value="MetI-like"/>
</dbReference>
<sequence>MSLFWIILAILAVVAVAFALGRGRAVAAVAGDTRLLHSRPVYHGMFAALLAGIAGFAALILWPQLARLLNITDISRVILAAVVVGLSILAAVWAFTRIDAGFRARNMFERLVRGVLILCSLIAIATTVGIVLSLVFESAEFFRQYPWQKFFLSTSWAPNFQGNSDLGILPLLWGTLYISAIALLVAVPIGLFAAIYMSEYASPRVRGVVKPLIEVLAGIPTIVYGLFALMTVGPMLRDYFAQPLGLGDSGSSVMTAGLVMGIMIIPFVSSLSDDIINAVPQSLRDGSLGLGATPSETIRSVVLPAALPGIVGAVLLAASRAIGETMIVVLGAGASARMDLNPFEAMTTITVKIVSQLTGDTDFAAPETLVAFALGLTLFVITLALNIVALYIVRKYREQYE</sequence>
<evidence type="ECO:0000256" key="1">
    <source>
        <dbReference type="ARBA" id="ARBA00004651"/>
    </source>
</evidence>
<gene>
    <name evidence="8" type="primary">pstC</name>
    <name evidence="8" type="ORF">ACFSCT_08335</name>
</gene>
<keyword evidence="6" id="KW-1003">Cell membrane</keyword>
<comment type="similarity">
    <text evidence="6">Belongs to the binding-protein-dependent transport system permease family. CysTW subfamily.</text>
</comment>
<keyword evidence="6" id="KW-0997">Cell inner membrane</keyword>
<dbReference type="PROSITE" id="PS50928">
    <property type="entry name" value="ABC_TM1"/>
    <property type="match status" value="1"/>
</dbReference>
<organism evidence="8 9">
    <name type="scientific">Paracoccus pacificus</name>
    <dbReference type="NCBI Taxonomy" id="1463598"/>
    <lineage>
        <taxon>Bacteria</taxon>
        <taxon>Pseudomonadati</taxon>
        <taxon>Pseudomonadota</taxon>
        <taxon>Alphaproteobacteria</taxon>
        <taxon>Rhodobacterales</taxon>
        <taxon>Paracoccaceae</taxon>
        <taxon>Paracoccus</taxon>
    </lineage>
</organism>
<dbReference type="InterPro" id="IPR035906">
    <property type="entry name" value="MetI-like_sf"/>
</dbReference>
<evidence type="ECO:0000256" key="4">
    <source>
        <dbReference type="ARBA" id="ARBA00023136"/>
    </source>
</evidence>
<dbReference type="RefSeq" id="WP_379141807.1">
    <property type="nucleotide sequence ID" value="NZ_JBHUEN010000021.1"/>
</dbReference>
<protein>
    <recommendedName>
        <fullName evidence="6">Phosphate transport system permease protein</fullName>
    </recommendedName>
</protein>
<feature type="transmembrane region" description="Helical" evidence="5">
    <location>
        <begin position="369"/>
        <end position="393"/>
    </location>
</feature>
<dbReference type="InterPro" id="IPR022182">
    <property type="entry name" value="PstC_N"/>
</dbReference>
<keyword evidence="9" id="KW-1185">Reference proteome</keyword>
<dbReference type="InterPro" id="IPR011864">
    <property type="entry name" value="Phosphate_PstC"/>
</dbReference>
<dbReference type="PANTHER" id="PTHR42727">
    <property type="entry name" value="PHOSPHATE TRANSPORT SYSTEM PERMEASE PROTEIN"/>
    <property type="match status" value="1"/>
</dbReference>